<dbReference type="AlphaFoldDB" id="A0A4R6SUI1"/>
<evidence type="ECO:0000256" key="1">
    <source>
        <dbReference type="SAM" id="Phobius"/>
    </source>
</evidence>
<dbReference type="Proteomes" id="UP000295620">
    <property type="component" value="Unassembled WGS sequence"/>
</dbReference>
<keyword evidence="1" id="KW-0812">Transmembrane</keyword>
<protein>
    <submittedName>
        <fullName evidence="2">Uncharacterized protein</fullName>
    </submittedName>
</protein>
<name>A0A4R6SUI1_9SPHI</name>
<gene>
    <name evidence="2" type="ORF">ATK78_2562</name>
</gene>
<organism evidence="2 3">
    <name type="scientific">Pedobacter metabolipauper</name>
    <dbReference type="NCBI Taxonomy" id="425513"/>
    <lineage>
        <taxon>Bacteria</taxon>
        <taxon>Pseudomonadati</taxon>
        <taxon>Bacteroidota</taxon>
        <taxon>Sphingobacteriia</taxon>
        <taxon>Sphingobacteriales</taxon>
        <taxon>Sphingobacteriaceae</taxon>
        <taxon>Pedobacter</taxon>
    </lineage>
</organism>
<evidence type="ECO:0000313" key="2">
    <source>
        <dbReference type="EMBL" id="TDQ08061.1"/>
    </source>
</evidence>
<dbReference type="SUPFAM" id="SSF69304">
    <property type="entry name" value="Tricorn protease N-terminal domain"/>
    <property type="match status" value="1"/>
</dbReference>
<keyword evidence="1" id="KW-0472">Membrane</keyword>
<accession>A0A4R6SUI1</accession>
<feature type="transmembrane region" description="Helical" evidence="1">
    <location>
        <begin position="6"/>
        <end position="28"/>
    </location>
</feature>
<dbReference type="EMBL" id="SNYC01000005">
    <property type="protein sequence ID" value="TDQ08061.1"/>
    <property type="molecule type" value="Genomic_DNA"/>
</dbReference>
<sequence>MDYCFFILFSSGFVSYLLIGALNDFMYYKMLAEDLAHFLPKRNEPLLFSQGTIKIESDGGNLKQVTDTNSLKMEAIFSNDKKNIYYTRADEYAAYSPIGVAAPHKFDIYKLELNSNKITKITNLKAYSIYYLTDIDSLTMAFNMGDKERGIYFYEKRSEVLNRLVTKNDTLANSTLYSEPAFIDRNHIICNSNYKLVTIHLLSKYEKSILSSDGGQFIALRFNKKLNRIFFMKEDNEFLIRSINVDGTGLKEINVPFD</sequence>
<keyword evidence="3" id="KW-1185">Reference proteome</keyword>
<evidence type="ECO:0000313" key="3">
    <source>
        <dbReference type="Proteomes" id="UP000295620"/>
    </source>
</evidence>
<keyword evidence="1" id="KW-1133">Transmembrane helix</keyword>
<reference evidence="2 3" key="1">
    <citation type="submission" date="2019-03" db="EMBL/GenBank/DDBJ databases">
        <title>Genomic Encyclopedia of Archaeal and Bacterial Type Strains, Phase II (KMG-II): from individual species to whole genera.</title>
        <authorList>
            <person name="Goeker M."/>
        </authorList>
    </citation>
    <scope>NUCLEOTIDE SEQUENCE [LARGE SCALE GENOMIC DNA]</scope>
    <source>
        <strain evidence="2 3">DSM 19035</strain>
    </source>
</reference>
<comment type="caution">
    <text evidence="2">The sequence shown here is derived from an EMBL/GenBank/DDBJ whole genome shotgun (WGS) entry which is preliminary data.</text>
</comment>
<proteinExistence type="predicted"/>